<comment type="similarity">
    <text evidence="1">Belongs to the ROK (NagC/XylR) family.</text>
</comment>
<sequence>MTLTIALDIGGTHMRVAAFPENEKKPTFHKRIRTYTNGETSIDRLINLIQEAIPPGERVDAVGIAVPGPVDPEKGIILTAPNLPEWEGLPIPQRIETEIGAPAFLGNDANLAALGEWRYGAGRGHHDLIYLTISTGIGGGVISNDRLLLGSHGLAAELGHVTILPDGPLCSCGQRGHLEALASGTGIAAYVAEQLTSGRASSLTGKPDTKEISQAAKNGDELANEAFQRAGHYLGLGVANYLMIFNPSIVIFGGGVSQVGDLLFEPMRETIKKSVLSEHYLQDLVITTAELGDNTGLYGALALARDSILSNPKH</sequence>
<evidence type="ECO:0000313" key="2">
    <source>
        <dbReference type="EMBL" id="KUK45932.1"/>
    </source>
</evidence>
<evidence type="ECO:0000256" key="1">
    <source>
        <dbReference type="ARBA" id="ARBA00006479"/>
    </source>
</evidence>
<dbReference type="InterPro" id="IPR043129">
    <property type="entry name" value="ATPase_NBD"/>
</dbReference>
<dbReference type="Proteomes" id="UP000064249">
    <property type="component" value="Unassembled WGS sequence"/>
</dbReference>
<dbReference type="CDD" id="cd24076">
    <property type="entry name" value="ASKHA_ATPase_ROK_BsXylR-like"/>
    <property type="match status" value="1"/>
</dbReference>
<keyword evidence="2" id="KW-0808">Transferase</keyword>
<dbReference type="GO" id="GO:0016301">
    <property type="term" value="F:kinase activity"/>
    <property type="evidence" value="ECO:0007669"/>
    <property type="project" value="UniProtKB-KW"/>
</dbReference>
<dbReference type="SUPFAM" id="SSF53067">
    <property type="entry name" value="Actin-like ATPase domain"/>
    <property type="match status" value="1"/>
</dbReference>
<keyword evidence="2" id="KW-0418">Kinase</keyword>
<dbReference type="InterPro" id="IPR000600">
    <property type="entry name" value="ROK"/>
</dbReference>
<dbReference type="Gene3D" id="3.30.420.40">
    <property type="match status" value="2"/>
</dbReference>
<reference evidence="2 3" key="1">
    <citation type="journal article" date="2015" name="MBio">
        <title>Genome-Resolved Metagenomic Analysis Reveals Roles for Candidate Phyla and Other Microbial Community Members in Biogeochemical Transformations in Oil Reservoirs.</title>
        <authorList>
            <person name="Hu P."/>
            <person name="Tom L."/>
            <person name="Singh A."/>
            <person name="Thomas B.C."/>
            <person name="Baker B.J."/>
            <person name="Piceno Y.M."/>
            <person name="Andersen G.L."/>
            <person name="Banfield J.F."/>
        </authorList>
    </citation>
    <scope>NUCLEOTIDE SEQUENCE [LARGE SCALE GENOMIC DNA]</scope>
    <source>
        <strain evidence="2">46_16</strain>
    </source>
</reference>
<dbReference type="EMBL" id="LGFU01000110">
    <property type="protein sequence ID" value="KUK45932.1"/>
    <property type="molecule type" value="Genomic_DNA"/>
</dbReference>
<evidence type="ECO:0000313" key="3">
    <source>
        <dbReference type="Proteomes" id="UP000064249"/>
    </source>
</evidence>
<gene>
    <name evidence="2" type="ORF">XD73_1194</name>
</gene>
<protein>
    <submittedName>
        <fullName evidence="2">Glucokinase</fullName>
    </submittedName>
</protein>
<accession>A0A101FX85</accession>
<proteinExistence type="inferred from homology"/>
<dbReference type="InterPro" id="IPR049874">
    <property type="entry name" value="ROK_cs"/>
</dbReference>
<dbReference type="AlphaFoldDB" id="A0A101FX85"/>
<dbReference type="Pfam" id="PF00480">
    <property type="entry name" value="ROK"/>
    <property type="match status" value="1"/>
</dbReference>
<dbReference type="PANTHER" id="PTHR18964:SF149">
    <property type="entry name" value="BIFUNCTIONAL UDP-N-ACETYLGLUCOSAMINE 2-EPIMERASE_N-ACETYLMANNOSAMINE KINASE"/>
    <property type="match status" value="1"/>
</dbReference>
<dbReference type="PROSITE" id="PS01125">
    <property type="entry name" value="ROK"/>
    <property type="match status" value="1"/>
</dbReference>
<comment type="caution">
    <text evidence="2">The sequence shown here is derived from an EMBL/GenBank/DDBJ whole genome shotgun (WGS) entry which is preliminary data.</text>
</comment>
<name>A0A101FX85_9CHLR</name>
<organism evidence="2 3">
    <name type="scientific">Anaerolinea thermophila</name>
    <dbReference type="NCBI Taxonomy" id="167964"/>
    <lineage>
        <taxon>Bacteria</taxon>
        <taxon>Bacillati</taxon>
        <taxon>Chloroflexota</taxon>
        <taxon>Anaerolineae</taxon>
        <taxon>Anaerolineales</taxon>
        <taxon>Anaerolineaceae</taxon>
        <taxon>Anaerolinea</taxon>
    </lineage>
</organism>
<dbReference type="PANTHER" id="PTHR18964">
    <property type="entry name" value="ROK (REPRESSOR, ORF, KINASE) FAMILY"/>
    <property type="match status" value="1"/>
</dbReference>